<gene>
    <name evidence="1" type="ORF">OXU80_08520</name>
</gene>
<reference evidence="1" key="1">
    <citation type="submission" date="2022-11" db="EMBL/GenBank/DDBJ databases">
        <title>beta-Carotene-producing bacterium, Jeongeuplla avenae sp. nov., alleviates the salt stress of Arabidopsis seedlings.</title>
        <authorList>
            <person name="Jiang L."/>
            <person name="Lee J."/>
        </authorList>
    </citation>
    <scope>NUCLEOTIDE SEQUENCE</scope>
    <source>
        <strain evidence="1">DY_R2A_6</strain>
    </source>
</reference>
<dbReference type="EMBL" id="CP113520">
    <property type="protein sequence ID" value="WAJ30233.1"/>
    <property type="molecule type" value="Genomic_DNA"/>
</dbReference>
<protein>
    <submittedName>
        <fullName evidence="1">HisA/HisF-related TIM barrel protein</fullName>
    </submittedName>
</protein>
<evidence type="ECO:0000313" key="1">
    <source>
        <dbReference type="EMBL" id="WAJ30233.1"/>
    </source>
</evidence>
<dbReference type="Proteomes" id="UP001163223">
    <property type="component" value="Chromosome"/>
</dbReference>
<keyword evidence="2" id="KW-1185">Reference proteome</keyword>
<organism evidence="1 2">
    <name type="scientific">Antarcticirhabdus aurantiaca</name>
    <dbReference type="NCBI Taxonomy" id="2606717"/>
    <lineage>
        <taxon>Bacteria</taxon>
        <taxon>Pseudomonadati</taxon>
        <taxon>Pseudomonadota</taxon>
        <taxon>Alphaproteobacteria</taxon>
        <taxon>Hyphomicrobiales</taxon>
        <taxon>Aurantimonadaceae</taxon>
        <taxon>Antarcticirhabdus</taxon>
    </lineage>
</organism>
<accession>A0ACD4NTU4</accession>
<sequence length="233" mass="24124">MRIVPVLDIKNGVVVRGVRGNRGAYRPIETPLCAGSAPVDVMAGLDALAGPDGFPEAYLADLNAIEGGAPNLGVLDDLAAAFPKKRFWLDAGIRSAAEVERWVALGGIVPVIGSETLRSAGEMRRLAGRNVVLSLDFWGDQPLGDPALFADPALWPARVIVMTLARVGSGEGPDLDRLRAVRALADGRSVFAAGGLRNAGDLDALARAGAAGILVSSALHEGRIAAQALRHGG</sequence>
<name>A0ACD4NTU4_9HYPH</name>
<proteinExistence type="predicted"/>
<evidence type="ECO:0000313" key="2">
    <source>
        <dbReference type="Proteomes" id="UP001163223"/>
    </source>
</evidence>